<dbReference type="STRING" id="1963862.B4O97_01745"/>
<dbReference type="GO" id="GO:0016491">
    <property type="term" value="F:oxidoreductase activity"/>
    <property type="evidence" value="ECO:0007669"/>
    <property type="project" value="UniProtKB-KW"/>
</dbReference>
<organism evidence="5 6">
    <name type="scientific">Marispirochaeta aestuarii</name>
    <dbReference type="NCBI Taxonomy" id="1963862"/>
    <lineage>
        <taxon>Bacteria</taxon>
        <taxon>Pseudomonadati</taxon>
        <taxon>Spirochaetota</taxon>
        <taxon>Spirochaetia</taxon>
        <taxon>Spirochaetales</taxon>
        <taxon>Spirochaetaceae</taxon>
        <taxon>Marispirochaeta</taxon>
    </lineage>
</organism>
<dbReference type="PANTHER" id="PTHR43818:SF11">
    <property type="entry name" value="BCDNA.GH03377"/>
    <property type="match status" value="1"/>
</dbReference>
<dbReference type="InterPro" id="IPR000683">
    <property type="entry name" value="Gfo/Idh/MocA-like_OxRdtase_N"/>
</dbReference>
<proteinExistence type="predicted"/>
<evidence type="ECO:0000313" key="5">
    <source>
        <dbReference type="EMBL" id="ORC37749.1"/>
    </source>
</evidence>
<dbReference type="GO" id="GO:0000166">
    <property type="term" value="F:nucleotide binding"/>
    <property type="evidence" value="ECO:0007669"/>
    <property type="project" value="InterPro"/>
</dbReference>
<feature type="domain" description="Gfo/Idh/MocA-like oxidoreductase N-terminal" evidence="3">
    <location>
        <begin position="4"/>
        <end position="124"/>
    </location>
</feature>
<keyword evidence="1" id="KW-0560">Oxidoreductase</keyword>
<dbReference type="Proteomes" id="UP000192343">
    <property type="component" value="Unassembled WGS sequence"/>
</dbReference>
<dbReference type="PANTHER" id="PTHR43818">
    <property type="entry name" value="BCDNA.GH03377"/>
    <property type="match status" value="1"/>
</dbReference>
<dbReference type="SUPFAM" id="SSF51735">
    <property type="entry name" value="NAD(P)-binding Rossmann-fold domains"/>
    <property type="match status" value="1"/>
</dbReference>
<dbReference type="RefSeq" id="WP_083047712.1">
    <property type="nucleotide sequence ID" value="NZ_MWQY01000002.1"/>
</dbReference>
<dbReference type="SUPFAM" id="SSF55347">
    <property type="entry name" value="Glyceraldehyde-3-phosphate dehydrogenase-like, C-terminal domain"/>
    <property type="match status" value="1"/>
</dbReference>
<evidence type="ECO:0000256" key="2">
    <source>
        <dbReference type="SAM" id="MobiDB-lite"/>
    </source>
</evidence>
<feature type="domain" description="GFO/IDH/MocA-like oxidoreductase" evidence="4">
    <location>
        <begin position="145"/>
        <end position="270"/>
    </location>
</feature>
<dbReference type="Gene3D" id="3.30.360.10">
    <property type="entry name" value="Dihydrodipicolinate Reductase, domain 2"/>
    <property type="match status" value="1"/>
</dbReference>
<dbReference type="InterPro" id="IPR055170">
    <property type="entry name" value="GFO_IDH_MocA-like_dom"/>
</dbReference>
<dbReference type="OrthoDB" id="9815825at2"/>
<dbReference type="Pfam" id="PF01408">
    <property type="entry name" value="GFO_IDH_MocA"/>
    <property type="match status" value="1"/>
</dbReference>
<dbReference type="Pfam" id="PF22725">
    <property type="entry name" value="GFO_IDH_MocA_C3"/>
    <property type="match status" value="1"/>
</dbReference>
<feature type="compositionally biased region" description="Basic and acidic residues" evidence="2">
    <location>
        <begin position="217"/>
        <end position="233"/>
    </location>
</feature>
<gene>
    <name evidence="5" type="ORF">B4O97_01745</name>
</gene>
<sequence>MERLRVAVIGTGFIGPVHAEAVRRNPGLAELTAIAGSSEEAAGEAAARLNVPFYSGDYRDVIAREDVDLVHICTPNYLHYPMAKDCLENGKHVLCEKPLAMTSAEARDLLRLAEAKNLKAAVNYNLRYYPMIQEIKSRNSKSPDGRIFALQGSYLQDWLLHETDYSWRMESKLSGKTRAVADIGTHWMDLAQYVTGLKIEKVLAQFGRMFETRRKSAGGRDHTFDRGGEKKPSDYTSYPVDTEDHAQILLSFEGGVLGNLTVSQVSAGYKNFMEYRQMGRDVSYSWNSEAPNRIKIGHRDQANEILMKDPGLLHSRAASMSAYPGGHQEGYGDTLKFILRDFYSDVLGRSVEGGASDYPTLQDGLAEMLLCEAIIKSAETGEWMEVGV</sequence>
<evidence type="ECO:0000259" key="4">
    <source>
        <dbReference type="Pfam" id="PF22725"/>
    </source>
</evidence>
<comment type="caution">
    <text evidence="5">The sequence shown here is derived from an EMBL/GenBank/DDBJ whole genome shotgun (WGS) entry which is preliminary data.</text>
</comment>
<evidence type="ECO:0008006" key="7">
    <source>
        <dbReference type="Google" id="ProtNLM"/>
    </source>
</evidence>
<dbReference type="InterPro" id="IPR036291">
    <property type="entry name" value="NAD(P)-bd_dom_sf"/>
</dbReference>
<name>A0A1Y1S1Z2_9SPIO</name>
<evidence type="ECO:0000256" key="1">
    <source>
        <dbReference type="ARBA" id="ARBA00023002"/>
    </source>
</evidence>
<feature type="region of interest" description="Disordered" evidence="2">
    <location>
        <begin position="217"/>
        <end position="237"/>
    </location>
</feature>
<dbReference type="AlphaFoldDB" id="A0A1Y1S1Z2"/>
<accession>A0A1Y1S1Z2</accession>
<protein>
    <recommendedName>
        <fullName evidence="7">Dehydrogenase</fullName>
    </recommendedName>
</protein>
<keyword evidence="6" id="KW-1185">Reference proteome</keyword>
<dbReference type="Gene3D" id="3.40.50.720">
    <property type="entry name" value="NAD(P)-binding Rossmann-like Domain"/>
    <property type="match status" value="1"/>
</dbReference>
<reference evidence="5 6" key="1">
    <citation type="submission" date="2017-03" db="EMBL/GenBank/DDBJ databases">
        <title>Draft Genome sequence of Marispirochaeta sp. strain JC444.</title>
        <authorList>
            <person name="Shivani Y."/>
            <person name="Subhash Y."/>
            <person name="Sasikala C."/>
            <person name="Ramana C."/>
        </authorList>
    </citation>
    <scope>NUCLEOTIDE SEQUENCE [LARGE SCALE GENOMIC DNA]</scope>
    <source>
        <strain evidence="5 6">JC444</strain>
    </source>
</reference>
<evidence type="ECO:0000259" key="3">
    <source>
        <dbReference type="Pfam" id="PF01408"/>
    </source>
</evidence>
<dbReference type="InterPro" id="IPR050463">
    <property type="entry name" value="Gfo/Idh/MocA_oxidrdct_glycsds"/>
</dbReference>
<dbReference type="EMBL" id="MWQY01000002">
    <property type="protein sequence ID" value="ORC37749.1"/>
    <property type="molecule type" value="Genomic_DNA"/>
</dbReference>
<evidence type="ECO:0000313" key="6">
    <source>
        <dbReference type="Proteomes" id="UP000192343"/>
    </source>
</evidence>